<evidence type="ECO:0000256" key="1">
    <source>
        <dbReference type="SAM" id="MobiDB-lite"/>
    </source>
</evidence>
<proteinExistence type="predicted"/>
<protein>
    <submittedName>
        <fullName evidence="2">Uncharacterized protein</fullName>
    </submittedName>
</protein>
<feature type="compositionally biased region" description="Polar residues" evidence="1">
    <location>
        <begin position="1"/>
        <end position="11"/>
    </location>
</feature>
<accession>H1Q337</accession>
<evidence type="ECO:0000313" key="3">
    <source>
        <dbReference type="Proteomes" id="UP000016023"/>
    </source>
</evidence>
<feature type="region of interest" description="Disordered" evidence="1">
    <location>
        <begin position="1"/>
        <end position="24"/>
    </location>
</feature>
<reference evidence="2 3" key="1">
    <citation type="submission" date="2011-12" db="EMBL/GenBank/DDBJ databases">
        <title>The Genome Sequence of Prevotella micans F0438.</title>
        <authorList>
            <consortium name="The Broad Institute Genome Sequencing Platform"/>
            <person name="Earl A."/>
            <person name="Ward D."/>
            <person name="Feldgarden M."/>
            <person name="Gevers D."/>
            <person name="Izard J."/>
            <person name="Baranova O.V."/>
            <person name="Blanton J.M."/>
            <person name="Wade W.G."/>
            <person name="Dewhirst F.E."/>
            <person name="Young S.K."/>
            <person name="Zeng Q."/>
            <person name="Gargeya S."/>
            <person name="Fitzgerald M."/>
            <person name="Haas B."/>
            <person name="Abouelleil A."/>
            <person name="Alvarado L."/>
            <person name="Arachchi H.M."/>
            <person name="Berlin A."/>
            <person name="Chapman S.B."/>
            <person name="Gearin G."/>
            <person name="Goldberg J."/>
            <person name="Griggs A."/>
            <person name="Gujja S."/>
            <person name="Hansen M."/>
            <person name="Heiman D."/>
            <person name="Howarth C."/>
            <person name="Larimer J."/>
            <person name="Lui A."/>
            <person name="MacDonald P.J.P."/>
            <person name="McCowen C."/>
            <person name="Montmayeur A."/>
            <person name="Murphy C."/>
            <person name="Neiman D."/>
            <person name="Pearson M."/>
            <person name="Priest M."/>
            <person name="Roberts A."/>
            <person name="Saif S."/>
            <person name="Shea T."/>
            <person name="Sisk P."/>
            <person name="Stolte C."/>
            <person name="Sykes S."/>
            <person name="Wortman J."/>
            <person name="Nusbaum C."/>
            <person name="Birren B."/>
        </authorList>
    </citation>
    <scope>NUCLEOTIDE SEQUENCE [LARGE SCALE GENOMIC DNA]</scope>
    <source>
        <strain evidence="2 3">F0438</strain>
    </source>
</reference>
<keyword evidence="3" id="KW-1185">Reference proteome</keyword>
<gene>
    <name evidence="2" type="ORF">HMPREF9140_01325</name>
</gene>
<organism evidence="2 3">
    <name type="scientific">Prevotella micans F0438</name>
    <dbReference type="NCBI Taxonomy" id="883158"/>
    <lineage>
        <taxon>Bacteria</taxon>
        <taxon>Pseudomonadati</taxon>
        <taxon>Bacteroidota</taxon>
        <taxon>Bacteroidia</taxon>
        <taxon>Bacteroidales</taxon>
        <taxon>Prevotellaceae</taxon>
        <taxon>Prevotella</taxon>
    </lineage>
</organism>
<comment type="caution">
    <text evidence="2">The sequence shown here is derived from an EMBL/GenBank/DDBJ whole genome shotgun (WGS) entry which is preliminary data.</text>
</comment>
<dbReference type="AlphaFoldDB" id="H1Q337"/>
<dbReference type="EMBL" id="AGWK01000036">
    <property type="protein sequence ID" value="EHO69635.1"/>
    <property type="molecule type" value="Genomic_DNA"/>
</dbReference>
<dbReference type="HOGENOM" id="CLU_2736684_0_0_10"/>
<evidence type="ECO:0000313" key="2">
    <source>
        <dbReference type="EMBL" id="EHO69635.1"/>
    </source>
</evidence>
<dbReference type="Proteomes" id="UP000016023">
    <property type="component" value="Unassembled WGS sequence"/>
</dbReference>
<name>H1Q337_9BACT</name>
<sequence>MQSRFKTNSHSAARPHVGTDPVSVRTHQIRAEYIMRAVDKIGMGYRTDTGSVPTCGLAAEWAPATVRRPVR</sequence>